<dbReference type="EMBL" id="CAEZYE010000023">
    <property type="protein sequence ID" value="CAB4708314.1"/>
    <property type="molecule type" value="Genomic_DNA"/>
</dbReference>
<organism evidence="1">
    <name type="scientific">freshwater metagenome</name>
    <dbReference type="NCBI Taxonomy" id="449393"/>
    <lineage>
        <taxon>unclassified sequences</taxon>
        <taxon>metagenomes</taxon>
        <taxon>ecological metagenomes</taxon>
    </lineage>
</organism>
<evidence type="ECO:0000313" key="1">
    <source>
        <dbReference type="EMBL" id="CAB4708314.1"/>
    </source>
</evidence>
<sequence length="53" mass="5498">MALPFSRDINVAMASISLVIISKALRKISERKRGAVFAQATAAVSAAVTAASH</sequence>
<name>A0A6J6QLB6_9ZZZZ</name>
<proteinExistence type="predicted"/>
<protein>
    <submittedName>
        <fullName evidence="1">Unannotated protein</fullName>
    </submittedName>
</protein>
<gene>
    <name evidence="1" type="ORF">UFOPK2655_00570</name>
</gene>
<accession>A0A6J6QLB6</accession>
<reference evidence="1" key="1">
    <citation type="submission" date="2020-05" db="EMBL/GenBank/DDBJ databases">
        <authorList>
            <person name="Chiriac C."/>
            <person name="Salcher M."/>
            <person name="Ghai R."/>
            <person name="Kavagutti S V."/>
        </authorList>
    </citation>
    <scope>NUCLEOTIDE SEQUENCE</scope>
</reference>
<dbReference type="AlphaFoldDB" id="A0A6J6QLB6"/>